<dbReference type="EMBL" id="KV441390">
    <property type="protein sequence ID" value="OAF60820.1"/>
    <property type="molecule type" value="Genomic_DNA"/>
</dbReference>
<dbReference type="RefSeq" id="XP_024326101.1">
    <property type="nucleotide sequence ID" value="XM_024466094.1"/>
</dbReference>
<dbReference type="Proteomes" id="UP000077154">
    <property type="component" value="Unassembled WGS sequence"/>
</dbReference>
<dbReference type="AlphaFoldDB" id="A0A177AG71"/>
<sequence>MSNTHQRPLFRAYNPRPTSPSEEELKSTAIMGNSSSSQTANRKSSTVCPSPARAPSQAAETSVAPTPSSKTWGTGSRIRMEGASNVGTTSSSIAETGLWMTGTTIRAVMMGSFALLAQMALCGFVP</sequence>
<feature type="compositionally biased region" description="Polar residues" evidence="1">
    <location>
        <begin position="30"/>
        <end position="48"/>
    </location>
</feature>
<feature type="compositionally biased region" description="Polar residues" evidence="1">
    <location>
        <begin position="58"/>
        <end position="74"/>
    </location>
</feature>
<protein>
    <submittedName>
        <fullName evidence="2">Uncharacterized protein</fullName>
    </submittedName>
</protein>
<accession>A0A177AG71</accession>
<evidence type="ECO:0000256" key="1">
    <source>
        <dbReference type="SAM" id="MobiDB-lite"/>
    </source>
</evidence>
<evidence type="ECO:0000313" key="2">
    <source>
        <dbReference type="EMBL" id="OAF60820.1"/>
    </source>
</evidence>
<name>A0A177AG71_9PEZI</name>
<gene>
    <name evidence="2" type="ORF">VC83_02430</name>
</gene>
<feature type="region of interest" description="Disordered" evidence="1">
    <location>
        <begin position="1"/>
        <end position="89"/>
    </location>
</feature>
<reference evidence="2" key="1">
    <citation type="submission" date="2016-03" db="EMBL/GenBank/DDBJ databases">
        <title>Updated assembly of Pseudogymnoascus destructans, the fungus causing white-nose syndrome of bats.</title>
        <authorList>
            <person name="Palmer J.M."/>
            <person name="Drees K.P."/>
            <person name="Foster J.T."/>
            <person name="Lindner D.L."/>
        </authorList>
    </citation>
    <scope>NUCLEOTIDE SEQUENCE [LARGE SCALE GENOMIC DNA]</scope>
    <source>
        <strain evidence="2">20631-21</strain>
    </source>
</reference>
<organism evidence="2">
    <name type="scientific">Pseudogymnoascus destructans</name>
    <dbReference type="NCBI Taxonomy" id="655981"/>
    <lineage>
        <taxon>Eukaryota</taxon>
        <taxon>Fungi</taxon>
        <taxon>Dikarya</taxon>
        <taxon>Ascomycota</taxon>
        <taxon>Pezizomycotina</taxon>
        <taxon>Leotiomycetes</taxon>
        <taxon>Thelebolales</taxon>
        <taxon>Thelebolaceae</taxon>
        <taxon>Pseudogymnoascus</taxon>
    </lineage>
</organism>
<dbReference type="GeneID" id="36285513"/>
<proteinExistence type="predicted"/>